<dbReference type="InterPro" id="IPR050320">
    <property type="entry name" value="N5-glutamine_MTase"/>
</dbReference>
<keyword evidence="1" id="KW-0472">Membrane</keyword>
<proteinExistence type="predicted"/>
<dbReference type="GO" id="GO:0008168">
    <property type="term" value="F:methyltransferase activity"/>
    <property type="evidence" value="ECO:0007669"/>
    <property type="project" value="InterPro"/>
</dbReference>
<reference evidence="3" key="2">
    <citation type="journal article" date="2023" name="IMA Fungus">
        <title>Comparative genomic study of the Penicillium genus elucidates a diverse pangenome and 15 lateral gene transfer events.</title>
        <authorList>
            <person name="Petersen C."/>
            <person name="Sorensen T."/>
            <person name="Nielsen M.R."/>
            <person name="Sondergaard T.E."/>
            <person name="Sorensen J.L."/>
            <person name="Fitzpatrick D.A."/>
            <person name="Frisvad J.C."/>
            <person name="Nielsen K.L."/>
        </authorList>
    </citation>
    <scope>NUCLEOTIDE SEQUENCE</scope>
    <source>
        <strain evidence="3">IBT 19713</strain>
    </source>
</reference>
<gene>
    <name evidence="3" type="ORF">N7468_001910</name>
</gene>
<reference evidence="3" key="1">
    <citation type="submission" date="2022-11" db="EMBL/GenBank/DDBJ databases">
        <authorList>
            <person name="Petersen C."/>
        </authorList>
    </citation>
    <scope>NUCLEOTIDE SEQUENCE</scope>
    <source>
        <strain evidence="3">IBT 19713</strain>
    </source>
</reference>
<protein>
    <recommendedName>
        <fullName evidence="2">Methyltransferase domain-containing protein</fullName>
    </recommendedName>
</protein>
<dbReference type="InterPro" id="IPR029063">
    <property type="entry name" value="SAM-dependent_MTases_sf"/>
</dbReference>
<dbReference type="GeneID" id="83198510"/>
<sequence length="260" mass="29017">MALERSGEDKNPRYSNPLRILDLCTGTGCIALLLHALLAPYVEDLRILGVDISPRALRLAQKNLQHNMNLSLLTRRALVDVQFHQANVLGPDGGSPVPSIEDILCNWDSSHKISRSGPKSDGCDLLISNPPYISDADFRNGTTSRSVRLFEPRLALVPPSSHRVSPGVLPEDIFYYHILVQSLKLKAKITVLECGDIRQAQRVIKMHRILSSGHEDDFRAGLWPDTEQDMLANGFHPPRRVAGCYYPETDIDLYSSELLD</sequence>
<dbReference type="Gene3D" id="3.40.50.150">
    <property type="entry name" value="Vaccinia Virus protein VP39"/>
    <property type="match status" value="1"/>
</dbReference>
<accession>A0A9W9PKE7</accession>
<dbReference type="SUPFAM" id="SSF53335">
    <property type="entry name" value="S-adenosyl-L-methionine-dependent methyltransferases"/>
    <property type="match status" value="1"/>
</dbReference>
<dbReference type="GO" id="GO:0032259">
    <property type="term" value="P:methylation"/>
    <property type="evidence" value="ECO:0007669"/>
    <property type="project" value="InterPro"/>
</dbReference>
<dbReference type="Pfam" id="PF13649">
    <property type="entry name" value="Methyltransf_25"/>
    <property type="match status" value="1"/>
</dbReference>
<evidence type="ECO:0000256" key="1">
    <source>
        <dbReference type="SAM" id="Phobius"/>
    </source>
</evidence>
<name>A0A9W9PKE7_9EURO</name>
<dbReference type="PROSITE" id="PS00092">
    <property type="entry name" value="N6_MTASE"/>
    <property type="match status" value="1"/>
</dbReference>
<evidence type="ECO:0000313" key="3">
    <source>
        <dbReference type="EMBL" id="KAJ5246927.1"/>
    </source>
</evidence>
<evidence type="ECO:0000259" key="2">
    <source>
        <dbReference type="Pfam" id="PF13649"/>
    </source>
</evidence>
<dbReference type="OrthoDB" id="269872at2759"/>
<dbReference type="AlphaFoldDB" id="A0A9W9PKE7"/>
<comment type="caution">
    <text evidence="3">The sequence shown here is derived from an EMBL/GenBank/DDBJ whole genome shotgun (WGS) entry which is preliminary data.</text>
</comment>
<dbReference type="GO" id="GO:0005739">
    <property type="term" value="C:mitochondrion"/>
    <property type="evidence" value="ECO:0007669"/>
    <property type="project" value="TreeGrafter"/>
</dbReference>
<dbReference type="EMBL" id="JAPQKS010000002">
    <property type="protein sequence ID" value="KAJ5246927.1"/>
    <property type="molecule type" value="Genomic_DNA"/>
</dbReference>
<dbReference type="Proteomes" id="UP001150941">
    <property type="component" value="Unassembled WGS sequence"/>
</dbReference>
<dbReference type="PANTHER" id="PTHR18895">
    <property type="entry name" value="HEMK METHYLTRANSFERASE"/>
    <property type="match status" value="1"/>
</dbReference>
<dbReference type="PANTHER" id="PTHR18895:SF74">
    <property type="entry name" value="MTRF1L RELEASE FACTOR GLUTAMINE METHYLTRANSFERASE"/>
    <property type="match status" value="1"/>
</dbReference>
<dbReference type="GO" id="GO:0003676">
    <property type="term" value="F:nucleic acid binding"/>
    <property type="evidence" value="ECO:0007669"/>
    <property type="project" value="InterPro"/>
</dbReference>
<dbReference type="CDD" id="cd02440">
    <property type="entry name" value="AdoMet_MTases"/>
    <property type="match status" value="1"/>
</dbReference>
<dbReference type="InterPro" id="IPR041698">
    <property type="entry name" value="Methyltransf_25"/>
</dbReference>
<evidence type="ECO:0000313" key="4">
    <source>
        <dbReference type="Proteomes" id="UP001150941"/>
    </source>
</evidence>
<keyword evidence="1" id="KW-0812">Transmembrane</keyword>
<dbReference type="InterPro" id="IPR002052">
    <property type="entry name" value="DNA_methylase_N6_adenine_CS"/>
</dbReference>
<keyword evidence="1" id="KW-1133">Transmembrane helix</keyword>
<dbReference type="RefSeq" id="XP_058334348.1">
    <property type="nucleotide sequence ID" value="XM_058471207.1"/>
</dbReference>
<feature type="transmembrane region" description="Helical" evidence="1">
    <location>
        <begin position="20"/>
        <end position="42"/>
    </location>
</feature>
<feature type="domain" description="Methyltransferase" evidence="2">
    <location>
        <begin position="20"/>
        <end position="77"/>
    </location>
</feature>
<keyword evidence="4" id="KW-1185">Reference proteome</keyword>
<organism evidence="3 4">
    <name type="scientific">Penicillium chermesinum</name>
    <dbReference type="NCBI Taxonomy" id="63820"/>
    <lineage>
        <taxon>Eukaryota</taxon>
        <taxon>Fungi</taxon>
        <taxon>Dikarya</taxon>
        <taxon>Ascomycota</taxon>
        <taxon>Pezizomycotina</taxon>
        <taxon>Eurotiomycetes</taxon>
        <taxon>Eurotiomycetidae</taxon>
        <taxon>Eurotiales</taxon>
        <taxon>Aspergillaceae</taxon>
        <taxon>Penicillium</taxon>
    </lineage>
</organism>